<evidence type="ECO:0000313" key="2">
    <source>
        <dbReference type="Proteomes" id="UP001164250"/>
    </source>
</evidence>
<gene>
    <name evidence="1" type="ORF">Patl1_15771</name>
</gene>
<comment type="caution">
    <text evidence="1">The sequence shown here is derived from an EMBL/GenBank/DDBJ whole genome shotgun (WGS) entry which is preliminary data.</text>
</comment>
<organism evidence="1 2">
    <name type="scientific">Pistacia atlantica</name>
    <dbReference type="NCBI Taxonomy" id="434234"/>
    <lineage>
        <taxon>Eukaryota</taxon>
        <taxon>Viridiplantae</taxon>
        <taxon>Streptophyta</taxon>
        <taxon>Embryophyta</taxon>
        <taxon>Tracheophyta</taxon>
        <taxon>Spermatophyta</taxon>
        <taxon>Magnoliopsida</taxon>
        <taxon>eudicotyledons</taxon>
        <taxon>Gunneridae</taxon>
        <taxon>Pentapetalae</taxon>
        <taxon>rosids</taxon>
        <taxon>malvids</taxon>
        <taxon>Sapindales</taxon>
        <taxon>Anacardiaceae</taxon>
        <taxon>Pistacia</taxon>
    </lineage>
</organism>
<evidence type="ECO:0000313" key="1">
    <source>
        <dbReference type="EMBL" id="KAJ0094551.1"/>
    </source>
</evidence>
<keyword evidence="2" id="KW-1185">Reference proteome</keyword>
<sequence length="136" mass="14908">MAAESSKTTGFGLNHSTCNSELIPNPNSNPMTMAFGMGMGMGNYFASSSGFIPGLLQPPNSSSTSTFLDSFGLKHDTGLAVDWSMDEQLKLEEGLLKYSDEPNIMRYVKIAATLRDKTVRDVALRCRWMTVSFCSF</sequence>
<accession>A0ACC1B6N3</accession>
<dbReference type="Proteomes" id="UP001164250">
    <property type="component" value="Chromosome 6"/>
</dbReference>
<reference evidence="2" key="1">
    <citation type="journal article" date="2023" name="G3 (Bethesda)">
        <title>Genome assembly and association tests identify interacting loci associated with vigor, precocity, and sex in interspecific pistachio rootstocks.</title>
        <authorList>
            <person name="Palmer W."/>
            <person name="Jacygrad E."/>
            <person name="Sagayaradj S."/>
            <person name="Cavanaugh K."/>
            <person name="Han R."/>
            <person name="Bertier L."/>
            <person name="Beede B."/>
            <person name="Kafkas S."/>
            <person name="Golino D."/>
            <person name="Preece J."/>
            <person name="Michelmore R."/>
        </authorList>
    </citation>
    <scope>NUCLEOTIDE SEQUENCE [LARGE SCALE GENOMIC DNA]</scope>
</reference>
<proteinExistence type="predicted"/>
<protein>
    <submittedName>
        <fullName evidence="1">Uncharacterized protein</fullName>
    </submittedName>
</protein>
<dbReference type="EMBL" id="CM047902">
    <property type="protein sequence ID" value="KAJ0094551.1"/>
    <property type="molecule type" value="Genomic_DNA"/>
</dbReference>
<name>A0ACC1B6N3_9ROSI</name>